<name>A0AAV9W2D0_9PEZI</name>
<dbReference type="InterPro" id="IPR007111">
    <property type="entry name" value="NACHT_NTPase"/>
</dbReference>
<dbReference type="PANTHER" id="PTHR46082:SF6">
    <property type="entry name" value="AAA+ ATPASE DOMAIN-CONTAINING PROTEIN-RELATED"/>
    <property type="match status" value="1"/>
</dbReference>
<feature type="compositionally biased region" description="Low complexity" evidence="2">
    <location>
        <begin position="590"/>
        <end position="601"/>
    </location>
</feature>
<feature type="region of interest" description="Disordered" evidence="2">
    <location>
        <begin position="320"/>
        <end position="344"/>
    </location>
</feature>
<dbReference type="InterPro" id="IPR054471">
    <property type="entry name" value="GPIID_WHD"/>
</dbReference>
<reference evidence="4 5" key="1">
    <citation type="submission" date="2023-08" db="EMBL/GenBank/DDBJ databases">
        <authorList>
            <person name="Palmer J.M."/>
        </authorList>
    </citation>
    <scope>NUCLEOTIDE SEQUENCE [LARGE SCALE GENOMIC DNA]</scope>
    <source>
        <strain evidence="4 5">TWF481</strain>
    </source>
</reference>
<feature type="domain" description="NACHT" evidence="3">
    <location>
        <begin position="1108"/>
        <end position="1254"/>
    </location>
</feature>
<keyword evidence="1" id="KW-0677">Repeat</keyword>
<evidence type="ECO:0000256" key="1">
    <source>
        <dbReference type="ARBA" id="ARBA00022737"/>
    </source>
</evidence>
<sequence>MTSPEIRMDISDDNAEAQKDTEMQSEDQPIYLTACDCSELFDKCLDSSSNPPQQFLSSEVARFVQEYYSRFNAWVSFLGVFAGEKACLDHRLRHHPVLQDMVIRLLDILRRNLFLVSVYNDEESAVVAKGPSNTIGTAGERVMGDALPPALDVAFSGIEKSITRLNKLGIAIRLSSRSTVVARARNFASQNPKLIRLKEFEDRAYLALQNLYPNASEILRQQLADAMTDRYAKLQYEFYRTRTQGSSELSANALSSKPIGHEQSIPGPPTTEFTSKQDTSGPTEEKQGITDNFRNFPQSSIDTSRLHANLEPEETMALGTAPKLKPPKTLTVHTNRQREPPCPKFKNDENYNHCDWCFQIIDRSVIHIKQGDYTMWSDEGRRHYRNDLQPYVCIAEGCSKSRPTYSSSRDWFNHMISIHSEYWSQNIHSQSLYTCPVEHENNSAYIFSTRDELYGHILLQHEPTAVLKLDEDTQNVAKQYGVEDLCLTSSCPLCLFPLEADPSQDNESDDTISPTDTSKAKKKRLGLHRRSVKRAKLSSSSSPVEVNKVATSWAMGSHIAGHLHYLMIVSLQLMSAMDGASYGEGDTSDSDSPSSRISALDDGPLKNRLDDLPSELQGSIAWSEPLPVENQEAALGAGAEEYPGRGRGDHYSDLDSSLSSEIVAPDRGEFDKKIAEIRNEGPARNDFKIAIICERPLEARIVNELFDKRYDEEAYNKAQGDPNAYSLGVIGHHNVVLVYIPGWGKVSTMAAATSLRASFEEIQLTLAVGICGGVPFEPQSKEAILLGDVIISEGIVQYDLWKRYPDNKFTQKDTRDNLLRPSPKTRAALAELKTQQGRDWLQNKTSKYLGVLQPKLGGAVIYPGSAEDRLFESTYEHKHREQKCVVCANDDGSRDVCIEAINTSCEQLKCHEQQLVSRNRLSQPLSPTIHFGLIGSSDIVMKSGEFRDYIASRDGLIAFETGASGTWGFFPSSLTIRGVCDYADSHRNKGWQGYAAAAAAAATKAFLENLSTDTSRTLSLHTRVELSPHTRVELSPHTGVEIYFQTRFGEVELEEDRTRRAKEIEVLKMLYNPFPDQKDRNPDRMPGTCEWFVAHRLFRDWQETESAKLLWVSADPGCGKSVLTKYLVDSVLTTTESRTTCYFFFKDDSENQGSIISALCCILFQLFTQKPILLSKMILEQIEITGKEFARSFDQLWDALLSAASGEDAGEIICVLDAIDECEHHGRSQLAQALYKLYSTRRNFKLKFLLTSRPYGRIRKDFHLLQIPGLPVIHLRGEGDVEMQQISLEINIFIEARVRQIGESLMFSHEEQHILLQGLRRIPNRTYLWVHRILDSIEWNSIVDDRIRTISNIPTSINEAYEKILWKSLNIEEAKRLLHIIIAAARPLTLKEMGSALALKDNTQSYIDLELQPEERLGERIRDLCGLVTIIDSRVCLLHPSVEEFLIQNGLVPIQNDPANPIKDNLK</sequence>
<dbReference type="InterPro" id="IPR027417">
    <property type="entry name" value="P-loop_NTPase"/>
</dbReference>
<organism evidence="4 5">
    <name type="scientific">Arthrobotrys musiformis</name>
    <dbReference type="NCBI Taxonomy" id="47236"/>
    <lineage>
        <taxon>Eukaryota</taxon>
        <taxon>Fungi</taxon>
        <taxon>Dikarya</taxon>
        <taxon>Ascomycota</taxon>
        <taxon>Pezizomycotina</taxon>
        <taxon>Orbiliomycetes</taxon>
        <taxon>Orbiliales</taxon>
        <taxon>Orbiliaceae</taxon>
        <taxon>Arthrobotrys</taxon>
    </lineage>
</organism>
<evidence type="ECO:0000256" key="2">
    <source>
        <dbReference type="SAM" id="MobiDB-lite"/>
    </source>
</evidence>
<dbReference type="GO" id="GO:0009116">
    <property type="term" value="P:nucleoside metabolic process"/>
    <property type="evidence" value="ECO:0007669"/>
    <property type="project" value="InterPro"/>
</dbReference>
<dbReference type="Pfam" id="PF22939">
    <property type="entry name" value="WHD_GPIID"/>
    <property type="match status" value="1"/>
</dbReference>
<feature type="region of interest" description="Disordered" evidence="2">
    <location>
        <begin position="502"/>
        <end position="541"/>
    </location>
</feature>
<feature type="compositionally biased region" description="Basic residues" evidence="2">
    <location>
        <begin position="520"/>
        <end position="536"/>
    </location>
</feature>
<feature type="compositionally biased region" description="Polar residues" evidence="2">
    <location>
        <begin position="289"/>
        <end position="298"/>
    </location>
</feature>
<proteinExistence type="predicted"/>
<keyword evidence="5" id="KW-1185">Reference proteome</keyword>
<dbReference type="Pfam" id="PF24883">
    <property type="entry name" value="NPHP3_N"/>
    <property type="match status" value="1"/>
</dbReference>
<feature type="compositionally biased region" description="Basic and acidic residues" evidence="2">
    <location>
        <begin position="1"/>
        <end position="22"/>
    </location>
</feature>
<comment type="caution">
    <text evidence="4">The sequence shown here is derived from an EMBL/GenBank/DDBJ whole genome shotgun (WGS) entry which is preliminary data.</text>
</comment>
<protein>
    <recommendedName>
        <fullName evidence="3">NACHT domain-containing protein</fullName>
    </recommendedName>
</protein>
<dbReference type="Gene3D" id="3.40.50.300">
    <property type="entry name" value="P-loop containing nucleotide triphosphate hydrolases"/>
    <property type="match status" value="1"/>
</dbReference>
<dbReference type="InterPro" id="IPR053137">
    <property type="entry name" value="NLR-like"/>
</dbReference>
<dbReference type="PROSITE" id="PS50837">
    <property type="entry name" value="NACHT"/>
    <property type="match status" value="1"/>
</dbReference>
<dbReference type="InterPro" id="IPR056884">
    <property type="entry name" value="NPHP3-like_N"/>
</dbReference>
<dbReference type="PANTHER" id="PTHR46082">
    <property type="entry name" value="ATP/GTP-BINDING PROTEIN-RELATED"/>
    <property type="match status" value="1"/>
</dbReference>
<feature type="compositionally biased region" description="Polar residues" evidence="2">
    <location>
        <begin position="271"/>
        <end position="282"/>
    </location>
</feature>
<dbReference type="GO" id="GO:0003824">
    <property type="term" value="F:catalytic activity"/>
    <property type="evidence" value="ECO:0007669"/>
    <property type="project" value="InterPro"/>
</dbReference>
<dbReference type="SUPFAM" id="SSF53167">
    <property type="entry name" value="Purine and uridine phosphorylases"/>
    <property type="match status" value="1"/>
</dbReference>
<dbReference type="SUPFAM" id="SSF52540">
    <property type="entry name" value="P-loop containing nucleoside triphosphate hydrolases"/>
    <property type="match status" value="1"/>
</dbReference>
<evidence type="ECO:0000259" key="3">
    <source>
        <dbReference type="PROSITE" id="PS50837"/>
    </source>
</evidence>
<feature type="region of interest" description="Disordered" evidence="2">
    <location>
        <begin position="1"/>
        <end position="25"/>
    </location>
</feature>
<feature type="region of interest" description="Disordered" evidence="2">
    <location>
        <begin position="580"/>
        <end position="606"/>
    </location>
</feature>
<dbReference type="InterPro" id="IPR035994">
    <property type="entry name" value="Nucleoside_phosphorylase_sf"/>
</dbReference>
<evidence type="ECO:0000313" key="4">
    <source>
        <dbReference type="EMBL" id="KAK6500265.1"/>
    </source>
</evidence>
<gene>
    <name evidence="4" type="ORF">TWF481_010610</name>
</gene>
<dbReference type="Gene3D" id="3.40.50.1580">
    <property type="entry name" value="Nucleoside phosphorylase domain"/>
    <property type="match status" value="1"/>
</dbReference>
<dbReference type="EMBL" id="JAVHJL010000007">
    <property type="protein sequence ID" value="KAK6500265.1"/>
    <property type="molecule type" value="Genomic_DNA"/>
</dbReference>
<dbReference type="Proteomes" id="UP001370758">
    <property type="component" value="Unassembled WGS sequence"/>
</dbReference>
<accession>A0AAV9W2D0</accession>
<evidence type="ECO:0000313" key="5">
    <source>
        <dbReference type="Proteomes" id="UP001370758"/>
    </source>
</evidence>
<feature type="region of interest" description="Disordered" evidence="2">
    <location>
        <begin position="247"/>
        <end position="298"/>
    </location>
</feature>